<sequence length="160" mass="17002">MTDESSARSLWGRMTVSRNLLGRIQQMNVKDNPPSVSGEANLRIPSKEMKDMPVNTASSSKANAVGFVSHLGKSPSFRQKKSPTPTPTNGGGHANQEPNKPSGSSSLGRSVSSVSASSVLMHANHHPLASQTPLQGACREWRWRVSAPSAAASLAPHRQP</sequence>
<accession>A0A3S5AEU2</accession>
<dbReference type="AlphaFoldDB" id="A0A3S5AEU2"/>
<gene>
    <name evidence="2" type="ORF">PXEA_LOCUS12116</name>
</gene>
<organism evidence="2 3">
    <name type="scientific">Protopolystoma xenopodis</name>
    <dbReference type="NCBI Taxonomy" id="117903"/>
    <lineage>
        <taxon>Eukaryota</taxon>
        <taxon>Metazoa</taxon>
        <taxon>Spiralia</taxon>
        <taxon>Lophotrochozoa</taxon>
        <taxon>Platyhelminthes</taxon>
        <taxon>Monogenea</taxon>
        <taxon>Polyopisthocotylea</taxon>
        <taxon>Polystomatidea</taxon>
        <taxon>Polystomatidae</taxon>
        <taxon>Protopolystoma</taxon>
    </lineage>
</organism>
<feature type="compositionally biased region" description="Low complexity" evidence="1">
    <location>
        <begin position="102"/>
        <end position="115"/>
    </location>
</feature>
<dbReference type="Proteomes" id="UP000784294">
    <property type="component" value="Unassembled WGS sequence"/>
</dbReference>
<proteinExistence type="predicted"/>
<keyword evidence="3" id="KW-1185">Reference proteome</keyword>
<dbReference type="EMBL" id="CAAALY010038098">
    <property type="protein sequence ID" value="VEL18676.1"/>
    <property type="molecule type" value="Genomic_DNA"/>
</dbReference>
<evidence type="ECO:0000313" key="2">
    <source>
        <dbReference type="EMBL" id="VEL18676.1"/>
    </source>
</evidence>
<protein>
    <submittedName>
        <fullName evidence="2">Uncharacterized protein</fullName>
    </submittedName>
</protein>
<reference evidence="2" key="1">
    <citation type="submission" date="2018-11" db="EMBL/GenBank/DDBJ databases">
        <authorList>
            <consortium name="Pathogen Informatics"/>
        </authorList>
    </citation>
    <scope>NUCLEOTIDE SEQUENCE</scope>
</reference>
<evidence type="ECO:0000313" key="3">
    <source>
        <dbReference type="Proteomes" id="UP000784294"/>
    </source>
</evidence>
<comment type="caution">
    <text evidence="2">The sequence shown here is derived from an EMBL/GenBank/DDBJ whole genome shotgun (WGS) entry which is preliminary data.</text>
</comment>
<evidence type="ECO:0000256" key="1">
    <source>
        <dbReference type="SAM" id="MobiDB-lite"/>
    </source>
</evidence>
<name>A0A3S5AEU2_9PLAT</name>
<feature type="region of interest" description="Disordered" evidence="1">
    <location>
        <begin position="24"/>
        <end position="115"/>
    </location>
</feature>